<reference evidence="1 2" key="1">
    <citation type="submission" date="2023-11" db="EMBL/GenBank/DDBJ databases">
        <authorList>
            <person name="Ouyang M.-Y."/>
        </authorList>
    </citation>
    <scope>NUCLEOTIDE SEQUENCE [LARGE SCALE GENOMIC DNA]</scope>
    <source>
        <strain evidence="1 2">OY6</strain>
    </source>
</reference>
<dbReference type="EMBL" id="JAXARY010000005">
    <property type="protein sequence ID" value="MDX8127118.1"/>
    <property type="molecule type" value="Genomic_DNA"/>
</dbReference>
<dbReference type="Proteomes" id="UP001284537">
    <property type="component" value="Unassembled WGS sequence"/>
</dbReference>
<protein>
    <submittedName>
        <fullName evidence="1">Uncharacterized protein</fullName>
    </submittedName>
</protein>
<keyword evidence="2" id="KW-1185">Reference proteome</keyword>
<gene>
    <name evidence="1" type="ORF">QLH52_07490</name>
</gene>
<evidence type="ECO:0000313" key="1">
    <source>
        <dbReference type="EMBL" id="MDX8127118.1"/>
    </source>
</evidence>
<name>A0ABU4UCF2_9GAMM</name>
<comment type="caution">
    <text evidence="1">The sequence shown here is derived from an EMBL/GenBank/DDBJ whole genome shotgun (WGS) entry which is preliminary data.</text>
</comment>
<evidence type="ECO:0000313" key="2">
    <source>
        <dbReference type="Proteomes" id="UP001284537"/>
    </source>
</evidence>
<proteinExistence type="predicted"/>
<organism evidence="1 2">
    <name type="scientific">Methylomonas defluvii</name>
    <dbReference type="NCBI Taxonomy" id="3045149"/>
    <lineage>
        <taxon>Bacteria</taxon>
        <taxon>Pseudomonadati</taxon>
        <taxon>Pseudomonadota</taxon>
        <taxon>Gammaproteobacteria</taxon>
        <taxon>Methylococcales</taxon>
        <taxon>Methylococcaceae</taxon>
        <taxon>Methylomonas</taxon>
    </lineage>
</organism>
<accession>A0ABU4UCF2</accession>
<sequence>MPETSISTPRLAASPVMLLGVLPTNCWENGRVLGADKLFVNYLTMTYAFLVVAL</sequence>